<reference evidence="3" key="1">
    <citation type="journal article" date="2019" name="bioRxiv">
        <title>The Genome of the Zebra Mussel, Dreissena polymorpha: A Resource for Invasive Species Research.</title>
        <authorList>
            <person name="McCartney M.A."/>
            <person name="Auch B."/>
            <person name="Kono T."/>
            <person name="Mallez S."/>
            <person name="Zhang Y."/>
            <person name="Obille A."/>
            <person name="Becker A."/>
            <person name="Abrahante J.E."/>
            <person name="Garbe J."/>
            <person name="Badalamenti J.P."/>
            <person name="Herman A."/>
            <person name="Mangelson H."/>
            <person name="Liachko I."/>
            <person name="Sullivan S."/>
            <person name="Sone E.D."/>
            <person name="Koren S."/>
            <person name="Silverstein K.A.T."/>
            <person name="Beckman K.B."/>
            <person name="Gohl D.M."/>
        </authorList>
    </citation>
    <scope>NUCLEOTIDE SEQUENCE</scope>
    <source>
        <strain evidence="3">Duluth1</strain>
        <tissue evidence="3">Whole animal</tissue>
    </source>
</reference>
<keyword evidence="2" id="KW-0456">Lyase</keyword>
<dbReference type="PANTHER" id="PTHR12128">
    <property type="entry name" value="DIHYDRODIPICOLINATE SYNTHASE"/>
    <property type="match status" value="1"/>
</dbReference>
<gene>
    <name evidence="3" type="ORF">DPMN_167860</name>
</gene>
<evidence type="ECO:0000256" key="2">
    <source>
        <dbReference type="ARBA" id="ARBA00023239"/>
    </source>
</evidence>
<dbReference type="Gene3D" id="3.20.20.70">
    <property type="entry name" value="Aldolase class I"/>
    <property type="match status" value="1"/>
</dbReference>
<dbReference type="PANTHER" id="PTHR12128:SF66">
    <property type="entry name" value="4-HYDROXY-2-OXOGLUTARATE ALDOLASE, MITOCHONDRIAL"/>
    <property type="match status" value="1"/>
</dbReference>
<keyword evidence="4" id="KW-1185">Reference proteome</keyword>
<accession>A0A9D4F1L7</accession>
<dbReference type="Proteomes" id="UP000828390">
    <property type="component" value="Unassembled WGS sequence"/>
</dbReference>
<dbReference type="InterPro" id="IPR013785">
    <property type="entry name" value="Aldolase_TIM"/>
</dbReference>
<evidence type="ECO:0008006" key="5">
    <source>
        <dbReference type="Google" id="ProtNLM"/>
    </source>
</evidence>
<dbReference type="EMBL" id="JAIWYP010000008">
    <property type="protein sequence ID" value="KAH3789674.1"/>
    <property type="molecule type" value="Genomic_DNA"/>
</dbReference>
<dbReference type="GO" id="GO:0008840">
    <property type="term" value="F:4-hydroxy-tetrahydrodipicolinate synthase activity"/>
    <property type="evidence" value="ECO:0007669"/>
    <property type="project" value="TreeGrafter"/>
</dbReference>
<comment type="caution">
    <text evidence="3">The sequence shown here is derived from an EMBL/GenBank/DDBJ whole genome shotgun (WGS) entry which is preliminary data.</text>
</comment>
<evidence type="ECO:0000313" key="4">
    <source>
        <dbReference type="Proteomes" id="UP000828390"/>
    </source>
</evidence>
<organism evidence="3 4">
    <name type="scientific">Dreissena polymorpha</name>
    <name type="common">Zebra mussel</name>
    <name type="synonym">Mytilus polymorpha</name>
    <dbReference type="NCBI Taxonomy" id="45954"/>
    <lineage>
        <taxon>Eukaryota</taxon>
        <taxon>Metazoa</taxon>
        <taxon>Spiralia</taxon>
        <taxon>Lophotrochozoa</taxon>
        <taxon>Mollusca</taxon>
        <taxon>Bivalvia</taxon>
        <taxon>Autobranchia</taxon>
        <taxon>Heteroconchia</taxon>
        <taxon>Euheterodonta</taxon>
        <taxon>Imparidentia</taxon>
        <taxon>Neoheterodontei</taxon>
        <taxon>Myida</taxon>
        <taxon>Dreissenoidea</taxon>
        <taxon>Dreissenidae</taxon>
        <taxon>Dreissena</taxon>
    </lineage>
</organism>
<dbReference type="AlphaFoldDB" id="A0A9D4F1L7"/>
<protein>
    <recommendedName>
        <fullName evidence="5">Dihydrodipicolinate synthase family protein</fullName>
    </recommendedName>
</protein>
<dbReference type="CDD" id="cd00408">
    <property type="entry name" value="DHDPS-like"/>
    <property type="match status" value="1"/>
</dbReference>
<evidence type="ECO:0000313" key="3">
    <source>
        <dbReference type="EMBL" id="KAH3789674.1"/>
    </source>
</evidence>
<reference evidence="3" key="2">
    <citation type="submission" date="2020-11" db="EMBL/GenBank/DDBJ databases">
        <authorList>
            <person name="McCartney M.A."/>
            <person name="Auch B."/>
            <person name="Kono T."/>
            <person name="Mallez S."/>
            <person name="Becker A."/>
            <person name="Gohl D.M."/>
            <person name="Silverstein K.A.T."/>
            <person name="Koren S."/>
            <person name="Bechman K.B."/>
            <person name="Herman A."/>
            <person name="Abrahante J.E."/>
            <person name="Garbe J."/>
        </authorList>
    </citation>
    <scope>NUCLEOTIDE SEQUENCE</scope>
    <source>
        <strain evidence="3">Duluth1</strain>
        <tissue evidence="3">Whole animal</tissue>
    </source>
</reference>
<dbReference type="GO" id="GO:0008700">
    <property type="term" value="F:(R,S)-4-hydroxy-2-oxoglutarate aldolase activity"/>
    <property type="evidence" value="ECO:0007669"/>
    <property type="project" value="TreeGrafter"/>
</dbReference>
<comment type="subunit">
    <text evidence="1">Homotetramer.</text>
</comment>
<dbReference type="SUPFAM" id="SSF51569">
    <property type="entry name" value="Aldolase"/>
    <property type="match status" value="1"/>
</dbReference>
<proteinExistence type="predicted"/>
<dbReference type="GO" id="GO:0009436">
    <property type="term" value="P:glyoxylate catabolic process"/>
    <property type="evidence" value="ECO:0007669"/>
    <property type="project" value="TreeGrafter"/>
</dbReference>
<dbReference type="GO" id="GO:0005739">
    <property type="term" value="C:mitochondrion"/>
    <property type="evidence" value="ECO:0007669"/>
    <property type="project" value="TreeGrafter"/>
</dbReference>
<evidence type="ECO:0000256" key="1">
    <source>
        <dbReference type="ARBA" id="ARBA00011881"/>
    </source>
</evidence>
<sequence>MQLDISGIYPPIATPFNSDESIAYDKLQENIAKWNKIPLRGYVVQGSNGEYVYLRDEERVDLVRHVARAAGPDKLVVAGAGCESTRDTVRMCKRMSEAGARACPGCDPLLL</sequence>
<dbReference type="Pfam" id="PF00701">
    <property type="entry name" value="DHDPS"/>
    <property type="match status" value="1"/>
</dbReference>
<name>A0A9D4F1L7_DREPO</name>
<dbReference type="InterPro" id="IPR002220">
    <property type="entry name" value="DapA-like"/>
</dbReference>